<feature type="domain" description="Peptidase A2" evidence="2">
    <location>
        <begin position="70"/>
        <end position="145"/>
    </location>
</feature>
<name>A0A7C9PJE2_9BURK</name>
<dbReference type="InterPro" id="IPR001969">
    <property type="entry name" value="Aspartic_peptidase_AS"/>
</dbReference>
<accession>A0A7C9PJE2</accession>
<dbReference type="Gene3D" id="2.40.70.10">
    <property type="entry name" value="Acid Proteases"/>
    <property type="match status" value="1"/>
</dbReference>
<proteinExistence type="predicted"/>
<evidence type="ECO:0000313" key="4">
    <source>
        <dbReference type="Proteomes" id="UP000484255"/>
    </source>
</evidence>
<dbReference type="Pfam" id="PF13975">
    <property type="entry name" value="gag-asp_proteas"/>
    <property type="match status" value="1"/>
</dbReference>
<organism evidence="3 4">
    <name type="scientific">Ideonella livida</name>
    <dbReference type="NCBI Taxonomy" id="2707176"/>
    <lineage>
        <taxon>Bacteria</taxon>
        <taxon>Pseudomonadati</taxon>
        <taxon>Pseudomonadota</taxon>
        <taxon>Betaproteobacteria</taxon>
        <taxon>Burkholderiales</taxon>
        <taxon>Sphaerotilaceae</taxon>
        <taxon>Ideonella</taxon>
    </lineage>
</organism>
<dbReference type="AlphaFoldDB" id="A0A7C9PJE2"/>
<dbReference type="EC" id="3.4.23.-" evidence="3"/>
<dbReference type="NCBIfam" id="TIGR02281">
    <property type="entry name" value="clan_AA_DTGA"/>
    <property type="match status" value="1"/>
</dbReference>
<evidence type="ECO:0000256" key="1">
    <source>
        <dbReference type="ARBA" id="ARBA00022801"/>
    </source>
</evidence>
<dbReference type="PROSITE" id="PS00141">
    <property type="entry name" value="ASP_PROTEASE"/>
    <property type="match status" value="1"/>
</dbReference>
<dbReference type="InterPro" id="IPR034122">
    <property type="entry name" value="Retropepsin-like_bacterial"/>
</dbReference>
<dbReference type="RefSeq" id="WP_163459220.1">
    <property type="nucleotide sequence ID" value="NZ_JAAGOH010000029.1"/>
</dbReference>
<dbReference type="InterPro" id="IPR011969">
    <property type="entry name" value="Clan_AA_Asp_peptidase_C"/>
</dbReference>
<dbReference type="InterPro" id="IPR021109">
    <property type="entry name" value="Peptidase_aspartic_dom_sf"/>
</dbReference>
<comment type="caution">
    <text evidence="3">The sequence shown here is derived from an EMBL/GenBank/DDBJ whole genome shotgun (WGS) entry which is preliminary data.</text>
</comment>
<keyword evidence="4" id="KW-1185">Reference proteome</keyword>
<gene>
    <name evidence="3" type="ORF">G3A44_18405</name>
</gene>
<dbReference type="SUPFAM" id="SSF50630">
    <property type="entry name" value="Acid proteases"/>
    <property type="match status" value="1"/>
</dbReference>
<dbReference type="GO" id="GO:0004190">
    <property type="term" value="F:aspartic-type endopeptidase activity"/>
    <property type="evidence" value="ECO:0007669"/>
    <property type="project" value="InterPro"/>
</dbReference>
<dbReference type="EMBL" id="JAAGOH010000029">
    <property type="protein sequence ID" value="NDY93169.1"/>
    <property type="molecule type" value="Genomic_DNA"/>
</dbReference>
<dbReference type="GO" id="GO:0006508">
    <property type="term" value="P:proteolysis"/>
    <property type="evidence" value="ECO:0007669"/>
    <property type="project" value="UniProtKB-KW"/>
</dbReference>
<sequence length="164" mass="17851">MSAPPQALPRTWKIVTLWLVLGTALFLGVQAWLAERQRPRVQVDPQGGIALQRGPDRHFHWPGHIGGQAVDFLVDTGATRTALPESLALALGLPRGAQTQSDTAGGRVRGWLSQVDLTLQGGVRLERLPVVVLPALDSPLLGMDVLGRLHFSQRDGVLRIEPER</sequence>
<dbReference type="Proteomes" id="UP000484255">
    <property type="component" value="Unassembled WGS sequence"/>
</dbReference>
<protein>
    <submittedName>
        <fullName evidence="3">TIGR02281 family clan AA aspartic protease</fullName>
        <ecNumber evidence="3">3.4.23.-</ecNumber>
    </submittedName>
</protein>
<dbReference type="PROSITE" id="PS50175">
    <property type="entry name" value="ASP_PROT_RETROV"/>
    <property type="match status" value="1"/>
</dbReference>
<keyword evidence="3" id="KW-0645">Protease</keyword>
<dbReference type="CDD" id="cd05483">
    <property type="entry name" value="retropepsin_like_bacteria"/>
    <property type="match status" value="1"/>
</dbReference>
<keyword evidence="1 3" id="KW-0378">Hydrolase</keyword>
<dbReference type="InterPro" id="IPR001995">
    <property type="entry name" value="Peptidase_A2_cat"/>
</dbReference>
<evidence type="ECO:0000313" key="3">
    <source>
        <dbReference type="EMBL" id="NDY93169.1"/>
    </source>
</evidence>
<reference evidence="3 4" key="1">
    <citation type="submission" date="2020-02" db="EMBL/GenBank/DDBJ databases">
        <title>Ideonella bacterium strain TBM-1.</title>
        <authorList>
            <person name="Chen W.-M."/>
        </authorList>
    </citation>
    <scope>NUCLEOTIDE SEQUENCE [LARGE SCALE GENOMIC DNA]</scope>
    <source>
        <strain evidence="3 4">TBM-1</strain>
    </source>
</reference>
<evidence type="ECO:0000259" key="2">
    <source>
        <dbReference type="PROSITE" id="PS50175"/>
    </source>
</evidence>